<dbReference type="AlphaFoldDB" id="R7YPE5"/>
<dbReference type="GO" id="GO:0001164">
    <property type="term" value="F:RNA polymerase I core promoter sequence-specific DNA binding"/>
    <property type="evidence" value="ECO:0007669"/>
    <property type="project" value="InterPro"/>
</dbReference>
<evidence type="ECO:0000256" key="10">
    <source>
        <dbReference type="SAM" id="MobiDB-lite"/>
    </source>
</evidence>
<gene>
    <name evidence="13" type="ORF">W97_02902</name>
</gene>
<dbReference type="OMA" id="LEWPRLV"/>
<keyword evidence="9" id="KW-0539">Nucleus</keyword>
<dbReference type="GeneID" id="19900213"/>
<comment type="subcellular location">
    <subcellularLocation>
        <location evidence="1">Nucleus</location>
        <location evidence="1">Nucleolus</location>
    </subcellularLocation>
</comment>
<comment type="similarity">
    <text evidence="2">Belongs to the RRN7/TAF1B family.</text>
</comment>
<protein>
    <submittedName>
        <fullName evidence="13">Uncharacterized protein</fullName>
    </submittedName>
</protein>
<keyword evidence="8" id="KW-0804">Transcription</keyword>
<evidence type="ECO:0000259" key="12">
    <source>
        <dbReference type="Pfam" id="PF20645"/>
    </source>
</evidence>
<dbReference type="OrthoDB" id="428577at2759"/>
<keyword evidence="14" id="KW-1185">Reference proteome</keyword>
<dbReference type="InterPro" id="IPR033599">
    <property type="entry name" value="TAF1B/Rrn7"/>
</dbReference>
<keyword evidence="3" id="KW-0479">Metal-binding</keyword>
<sequence length="425" mass="48033">MIHHLWSLRLRALSPKLSTDASTAPEPHSQLFSSQFFSSQSSAATSDPDAPHPRQRKARHDYSTASTPRLIDTLALLYLAMLILRLPPSLADLLRWANSGALAYYRAIRAVPREMRHALPVQYAHALDPDALLRPDALRMAVQRLVGAYRRDFGLEVPGVNVPLVLWRYVGELGMPLDVYPAARRVGGLVEWSFGFPGAAVEMGKRRRVADSPEVQLMACVVVAVKMLFPFHEGEGGQKVQTDGKTGLVRVDWDEWESAQAEYEEALERPRRLGFEDAMRASEEDVFGMTDVQMDDYLDWYEDTWVEQEESAKAKGAHSTTSGRPARDEADRKNAHAQKLNAVQGAMKPRQQASEPRKQRNYRLYRTAEELAHDARAKRFYDVAATVAGLSLETLVKGVYLTESKLFQKMRDEKRRRVEEDLEEG</sequence>
<proteinExistence type="inferred from homology"/>
<evidence type="ECO:0000256" key="5">
    <source>
        <dbReference type="ARBA" id="ARBA00022833"/>
    </source>
</evidence>
<evidence type="ECO:0000256" key="7">
    <source>
        <dbReference type="ARBA" id="ARBA00023125"/>
    </source>
</evidence>
<dbReference type="eggNOG" id="ENOG502RYCI">
    <property type="taxonomic scope" value="Eukaryota"/>
</dbReference>
<evidence type="ECO:0000313" key="13">
    <source>
        <dbReference type="EMBL" id="EON63674.1"/>
    </source>
</evidence>
<dbReference type="GO" id="GO:0070860">
    <property type="term" value="C:RNA polymerase I core factor complex"/>
    <property type="evidence" value="ECO:0007669"/>
    <property type="project" value="InterPro"/>
</dbReference>
<dbReference type="EMBL" id="JH767564">
    <property type="protein sequence ID" value="EON63674.1"/>
    <property type="molecule type" value="Genomic_DNA"/>
</dbReference>
<keyword evidence="4" id="KW-0863">Zinc-finger</keyword>
<evidence type="ECO:0000256" key="2">
    <source>
        <dbReference type="ARBA" id="ARBA00006899"/>
    </source>
</evidence>
<evidence type="ECO:0000256" key="6">
    <source>
        <dbReference type="ARBA" id="ARBA00023015"/>
    </source>
</evidence>
<evidence type="ECO:0000256" key="1">
    <source>
        <dbReference type="ARBA" id="ARBA00004604"/>
    </source>
</evidence>
<evidence type="ECO:0000256" key="4">
    <source>
        <dbReference type="ARBA" id="ARBA00022771"/>
    </source>
</evidence>
<dbReference type="RefSeq" id="XP_007778991.1">
    <property type="nucleotide sequence ID" value="XM_007780801.1"/>
</dbReference>
<dbReference type="PANTHER" id="PTHR31576:SF2">
    <property type="entry name" value="TATA BOX-BINDING PROTEIN-ASSOCIATED FACTOR RNA POLYMERASE I SUBUNIT B"/>
    <property type="match status" value="1"/>
</dbReference>
<evidence type="ECO:0000256" key="9">
    <source>
        <dbReference type="ARBA" id="ARBA00023242"/>
    </source>
</evidence>
<name>R7YPE5_CONA1</name>
<dbReference type="PANTHER" id="PTHR31576">
    <property type="entry name" value="TATA BOX-BINDING PROTEIN-ASSOCIATED FACTOR RNA POLYMERASE I SUBUNIT B"/>
    <property type="match status" value="1"/>
</dbReference>
<feature type="domain" description="Rrn7/TAF1B N-terminal cyclin" evidence="11">
    <location>
        <begin position="2"/>
        <end position="112"/>
    </location>
</feature>
<evidence type="ECO:0000313" key="14">
    <source>
        <dbReference type="Proteomes" id="UP000016924"/>
    </source>
</evidence>
<dbReference type="GO" id="GO:0008270">
    <property type="term" value="F:zinc ion binding"/>
    <property type="evidence" value="ECO:0007669"/>
    <property type="project" value="UniProtKB-KW"/>
</dbReference>
<feature type="region of interest" description="Disordered" evidence="10">
    <location>
        <begin position="41"/>
        <end position="64"/>
    </location>
</feature>
<feature type="compositionally biased region" description="Basic and acidic residues" evidence="10">
    <location>
        <begin position="325"/>
        <end position="334"/>
    </location>
</feature>
<reference evidence="14" key="1">
    <citation type="submission" date="2012-06" db="EMBL/GenBank/DDBJ databases">
        <title>The genome sequence of Coniosporium apollinis CBS 100218.</title>
        <authorList>
            <consortium name="The Broad Institute Genome Sequencing Platform"/>
            <person name="Cuomo C."/>
            <person name="Gorbushina A."/>
            <person name="Noack S."/>
            <person name="Walker B."/>
            <person name="Young S.K."/>
            <person name="Zeng Q."/>
            <person name="Gargeya S."/>
            <person name="Fitzgerald M."/>
            <person name="Haas B."/>
            <person name="Abouelleil A."/>
            <person name="Alvarado L."/>
            <person name="Arachchi H.M."/>
            <person name="Berlin A.M."/>
            <person name="Chapman S.B."/>
            <person name="Goldberg J."/>
            <person name="Griggs A."/>
            <person name="Gujja S."/>
            <person name="Hansen M."/>
            <person name="Howarth C."/>
            <person name="Imamovic A."/>
            <person name="Larimer J."/>
            <person name="McCowan C."/>
            <person name="Montmayeur A."/>
            <person name="Murphy C."/>
            <person name="Neiman D."/>
            <person name="Pearson M."/>
            <person name="Priest M."/>
            <person name="Roberts A."/>
            <person name="Saif S."/>
            <person name="Shea T."/>
            <person name="Sisk P."/>
            <person name="Sykes S."/>
            <person name="Wortman J."/>
            <person name="Nusbaum C."/>
            <person name="Birren B."/>
        </authorList>
    </citation>
    <scope>NUCLEOTIDE SEQUENCE [LARGE SCALE GENOMIC DNA]</scope>
    <source>
        <strain evidence="14">CBS 100218</strain>
    </source>
</reference>
<keyword evidence="6" id="KW-0805">Transcription regulation</keyword>
<dbReference type="InterPro" id="IPR048540">
    <property type="entry name" value="Rrn7_cyclin_N"/>
</dbReference>
<dbReference type="STRING" id="1168221.R7YPE5"/>
<dbReference type="HOGENOM" id="CLU_016553_2_1_1"/>
<evidence type="ECO:0000256" key="8">
    <source>
        <dbReference type="ARBA" id="ARBA00023163"/>
    </source>
</evidence>
<keyword evidence="5" id="KW-0862">Zinc</keyword>
<keyword evidence="7" id="KW-0238">DNA-binding</keyword>
<evidence type="ECO:0000259" key="11">
    <source>
        <dbReference type="Pfam" id="PF20644"/>
    </source>
</evidence>
<feature type="region of interest" description="Disordered" evidence="10">
    <location>
        <begin position="310"/>
        <end position="361"/>
    </location>
</feature>
<evidence type="ECO:0000256" key="3">
    <source>
        <dbReference type="ARBA" id="ARBA00022723"/>
    </source>
</evidence>
<accession>R7YPE5</accession>
<organism evidence="13 14">
    <name type="scientific">Coniosporium apollinis (strain CBS 100218)</name>
    <name type="common">Rock-inhabiting black yeast</name>
    <dbReference type="NCBI Taxonomy" id="1168221"/>
    <lineage>
        <taxon>Eukaryota</taxon>
        <taxon>Fungi</taxon>
        <taxon>Dikarya</taxon>
        <taxon>Ascomycota</taxon>
        <taxon>Pezizomycotina</taxon>
        <taxon>Dothideomycetes</taxon>
        <taxon>Dothideomycetes incertae sedis</taxon>
        <taxon>Coniosporium</taxon>
    </lineage>
</organism>
<dbReference type="Pfam" id="PF20645">
    <property type="entry name" value="Rrn7_cyclin_C"/>
    <property type="match status" value="1"/>
</dbReference>
<dbReference type="Pfam" id="PF20644">
    <property type="entry name" value="Rrn7_cyclin_N"/>
    <property type="match status" value="1"/>
</dbReference>
<feature type="domain" description="Rrn7/TAF1B C-terminal cyclin" evidence="12">
    <location>
        <begin position="135"/>
        <end position="305"/>
    </location>
</feature>
<dbReference type="InterPro" id="IPR048538">
    <property type="entry name" value="Rrn7_cyclin_C"/>
</dbReference>
<dbReference type="GO" id="GO:0042790">
    <property type="term" value="P:nucleolar large rRNA transcription by RNA polymerase I"/>
    <property type="evidence" value="ECO:0007669"/>
    <property type="project" value="TreeGrafter"/>
</dbReference>
<dbReference type="Proteomes" id="UP000016924">
    <property type="component" value="Unassembled WGS sequence"/>
</dbReference>